<protein>
    <submittedName>
        <fullName evidence="1">Uncharacterized protein</fullName>
    </submittedName>
</protein>
<dbReference type="VEuPathDB" id="VectorBase:LOC119168062"/>
<name>A0A6G5AHP9_RHIMP</name>
<organism evidence="1">
    <name type="scientific">Rhipicephalus microplus</name>
    <name type="common">Cattle tick</name>
    <name type="synonym">Boophilus microplus</name>
    <dbReference type="NCBI Taxonomy" id="6941"/>
    <lineage>
        <taxon>Eukaryota</taxon>
        <taxon>Metazoa</taxon>
        <taxon>Ecdysozoa</taxon>
        <taxon>Arthropoda</taxon>
        <taxon>Chelicerata</taxon>
        <taxon>Arachnida</taxon>
        <taxon>Acari</taxon>
        <taxon>Parasitiformes</taxon>
        <taxon>Ixodida</taxon>
        <taxon>Ixodoidea</taxon>
        <taxon>Ixodidae</taxon>
        <taxon>Rhipicephalinae</taxon>
        <taxon>Rhipicephalus</taxon>
        <taxon>Boophilus</taxon>
    </lineage>
</organism>
<reference evidence="1" key="1">
    <citation type="submission" date="2020-03" db="EMBL/GenBank/DDBJ databases">
        <title>A transcriptome and proteome of the tick Rhipicephalus microplus shaped by the genetic composition of its hosts and developmental stage.</title>
        <authorList>
            <person name="Garcia G.R."/>
            <person name="Ribeiro J.M.C."/>
            <person name="Maruyama S.R."/>
            <person name="Gardinasse L.G."/>
            <person name="Nelson K."/>
            <person name="Ferreira B.R."/>
            <person name="Andrade T.G."/>
            <person name="Santos I.K.F.M."/>
        </authorList>
    </citation>
    <scope>NUCLEOTIDE SEQUENCE</scope>
    <source>
        <strain evidence="1">NSGR</strain>
        <tissue evidence="1">Salivary glands</tissue>
    </source>
</reference>
<dbReference type="EMBL" id="GIKN01007845">
    <property type="protein sequence ID" value="NIE50118.1"/>
    <property type="molecule type" value="Transcribed_RNA"/>
</dbReference>
<sequence>MFLKQGSTIWTLYSNITANMTCQNDRVTHKNWRHVTLNRTFLNESKKSSFIIKDVITMSFPEFTDSLLIPPYKGPTYLIEKYYSNRMTTHVVYLMCSITRTMR</sequence>
<evidence type="ECO:0000313" key="1">
    <source>
        <dbReference type="EMBL" id="NIE50118.1"/>
    </source>
</evidence>
<dbReference type="AlphaFoldDB" id="A0A6G5AHP9"/>
<accession>A0A6G5AHP9</accession>
<proteinExistence type="predicted"/>